<dbReference type="InterPro" id="IPR036388">
    <property type="entry name" value="WH-like_DNA-bd_sf"/>
</dbReference>
<dbReference type="SMART" id="SM00345">
    <property type="entry name" value="HTH_GNTR"/>
    <property type="match status" value="1"/>
</dbReference>
<dbReference type="Pfam" id="PF00392">
    <property type="entry name" value="GntR"/>
    <property type="match status" value="1"/>
</dbReference>
<dbReference type="SMART" id="SM00866">
    <property type="entry name" value="UTRA"/>
    <property type="match status" value="1"/>
</dbReference>
<dbReference type="PANTHER" id="PTHR44846">
    <property type="entry name" value="MANNOSYL-D-GLYCERATE TRANSPORT/METABOLISM SYSTEM REPRESSOR MNGR-RELATED"/>
    <property type="match status" value="1"/>
</dbReference>
<keyword evidence="1" id="KW-0805">Transcription regulation</keyword>
<evidence type="ECO:0000313" key="6">
    <source>
        <dbReference type="EMBL" id="NVN38960.1"/>
    </source>
</evidence>
<name>A0A850P8R4_9PROT</name>
<evidence type="ECO:0000256" key="2">
    <source>
        <dbReference type="ARBA" id="ARBA00023125"/>
    </source>
</evidence>
<evidence type="ECO:0000259" key="5">
    <source>
        <dbReference type="PROSITE" id="PS50949"/>
    </source>
</evidence>
<organism evidence="6 7">
    <name type="scientific">Ameyamaea chiangmaiensis</name>
    <dbReference type="NCBI Taxonomy" id="442969"/>
    <lineage>
        <taxon>Bacteria</taxon>
        <taxon>Pseudomonadati</taxon>
        <taxon>Pseudomonadota</taxon>
        <taxon>Alphaproteobacteria</taxon>
        <taxon>Acetobacterales</taxon>
        <taxon>Acetobacteraceae</taxon>
        <taxon>Ameyamaea</taxon>
    </lineage>
</organism>
<dbReference type="GO" id="GO:0045892">
    <property type="term" value="P:negative regulation of DNA-templated transcription"/>
    <property type="evidence" value="ECO:0007669"/>
    <property type="project" value="UniProtKB-UniRule"/>
</dbReference>
<reference evidence="6 7" key="1">
    <citation type="submission" date="2020-06" db="EMBL/GenBank/DDBJ databases">
        <title>Description of novel acetic acid bacteria.</title>
        <authorList>
            <person name="Sombolestani A."/>
        </authorList>
    </citation>
    <scope>NUCLEOTIDE SEQUENCE [LARGE SCALE GENOMIC DNA]</scope>
    <source>
        <strain evidence="6 7">LMG 27010</strain>
    </source>
</reference>
<dbReference type="Pfam" id="PF07702">
    <property type="entry name" value="UTRA"/>
    <property type="match status" value="1"/>
</dbReference>
<feature type="domain" description="HTH gntR-type" evidence="5">
    <location>
        <begin position="17"/>
        <end position="85"/>
    </location>
</feature>
<dbReference type="AlphaFoldDB" id="A0A850P8R4"/>
<dbReference type="GO" id="GO:0003677">
    <property type="term" value="F:DNA binding"/>
    <property type="evidence" value="ECO:0007669"/>
    <property type="project" value="UniProtKB-UniRule"/>
</dbReference>
<dbReference type="PANTHER" id="PTHR44846:SF16">
    <property type="entry name" value="TRANSCRIPTIONAL REGULATOR PHNF-RELATED"/>
    <property type="match status" value="1"/>
</dbReference>
<keyword evidence="2" id="KW-0238">DNA-binding</keyword>
<evidence type="ECO:0000256" key="3">
    <source>
        <dbReference type="ARBA" id="ARBA00023163"/>
    </source>
</evidence>
<dbReference type="PROSITE" id="PS50949">
    <property type="entry name" value="HTH_GNTR"/>
    <property type="match status" value="1"/>
</dbReference>
<gene>
    <name evidence="6" type="primary">hutC</name>
    <name evidence="6" type="ORF">HUK82_00070</name>
</gene>
<dbReference type="Proteomes" id="UP000585665">
    <property type="component" value="Unassembled WGS sequence"/>
</dbReference>
<evidence type="ECO:0000256" key="4">
    <source>
        <dbReference type="NCBIfam" id="TIGR02018"/>
    </source>
</evidence>
<keyword evidence="7" id="KW-1185">Reference proteome</keyword>
<dbReference type="InterPro" id="IPR000524">
    <property type="entry name" value="Tscrpt_reg_HTH_GntR"/>
</dbReference>
<dbReference type="InterPro" id="IPR050679">
    <property type="entry name" value="Bact_HTH_transcr_reg"/>
</dbReference>
<dbReference type="GO" id="GO:0006547">
    <property type="term" value="P:L-histidine metabolic process"/>
    <property type="evidence" value="ECO:0007669"/>
    <property type="project" value="UniProtKB-UniRule"/>
</dbReference>
<dbReference type="Gene3D" id="3.40.1410.10">
    <property type="entry name" value="Chorismate lyase-like"/>
    <property type="match status" value="1"/>
</dbReference>
<dbReference type="InterPro" id="IPR028978">
    <property type="entry name" value="Chorismate_lyase_/UTRA_dom_sf"/>
</dbReference>
<proteinExistence type="predicted"/>
<sequence length="247" mass="27703">MPSDRRFATDPSTVRPVARYEQVKRYITDRIADGVWHEGDRLPSEMDLVDALGVSRMTVNRALRELTGEGVITRAQGVGSFVAPAAPRAELLELHDIADEITRSGHTHRARVLMVSSVRADMALAAAFDVRPGTKLFHSVIVHDEDETPLQVEERYVAPHFLPDYLDLDLATVPPHRHLSRAAPAEQIEHVIFAVTPCERLRAWLDLPTPEPCLQLMRRTWVNGRVVMRGTFTSPGSRYSIGGRYIP</sequence>
<dbReference type="FunFam" id="1.10.10.10:FF:000079">
    <property type="entry name" value="GntR family transcriptional regulator"/>
    <property type="match status" value="1"/>
</dbReference>
<dbReference type="InterPro" id="IPR036390">
    <property type="entry name" value="WH_DNA-bd_sf"/>
</dbReference>
<protein>
    <recommendedName>
        <fullName evidence="4">Histidine utilization repressor</fullName>
    </recommendedName>
</protein>
<dbReference type="PRINTS" id="PR00035">
    <property type="entry name" value="HTHGNTR"/>
</dbReference>
<dbReference type="NCBIfam" id="TIGR02018">
    <property type="entry name" value="his_ut_repres"/>
    <property type="match status" value="1"/>
</dbReference>
<dbReference type="GO" id="GO:0003700">
    <property type="term" value="F:DNA-binding transcription factor activity"/>
    <property type="evidence" value="ECO:0007669"/>
    <property type="project" value="UniProtKB-UniRule"/>
</dbReference>
<dbReference type="SUPFAM" id="SSF46785">
    <property type="entry name" value="Winged helix' DNA-binding domain"/>
    <property type="match status" value="1"/>
</dbReference>
<dbReference type="EMBL" id="JABXXR010000001">
    <property type="protein sequence ID" value="NVN38960.1"/>
    <property type="molecule type" value="Genomic_DNA"/>
</dbReference>
<dbReference type="CDD" id="cd07377">
    <property type="entry name" value="WHTH_GntR"/>
    <property type="match status" value="1"/>
</dbReference>
<evidence type="ECO:0000256" key="1">
    <source>
        <dbReference type="ARBA" id="ARBA00023015"/>
    </source>
</evidence>
<dbReference type="InterPro" id="IPR011663">
    <property type="entry name" value="UTRA"/>
</dbReference>
<accession>A0A850P8R4</accession>
<comment type="caution">
    <text evidence="6">The sequence shown here is derived from an EMBL/GenBank/DDBJ whole genome shotgun (WGS) entry which is preliminary data.</text>
</comment>
<dbReference type="SUPFAM" id="SSF64288">
    <property type="entry name" value="Chorismate lyase-like"/>
    <property type="match status" value="1"/>
</dbReference>
<keyword evidence="3" id="KW-0804">Transcription</keyword>
<dbReference type="Gene3D" id="1.10.10.10">
    <property type="entry name" value="Winged helix-like DNA-binding domain superfamily/Winged helix DNA-binding domain"/>
    <property type="match status" value="1"/>
</dbReference>
<dbReference type="InterPro" id="IPR010248">
    <property type="entry name" value="His_ut_repres"/>
</dbReference>
<evidence type="ECO:0000313" key="7">
    <source>
        <dbReference type="Proteomes" id="UP000585665"/>
    </source>
</evidence>